<dbReference type="AlphaFoldDB" id="A0A5P1F3V5"/>
<keyword evidence="5" id="KW-1185">Reference proteome</keyword>
<dbReference type="Proteomes" id="UP000243459">
    <property type="component" value="Chromosome 4"/>
</dbReference>
<name>A0A5P1F3V5_ASPOF</name>
<proteinExistence type="inferred from homology"/>
<evidence type="ECO:0000256" key="3">
    <source>
        <dbReference type="SAM" id="Phobius"/>
    </source>
</evidence>
<keyword evidence="3" id="KW-0472">Membrane</keyword>
<comment type="similarity">
    <text evidence="1">Belongs to the enoyl-CoA hydratase/isomerase family.</text>
</comment>
<dbReference type="Gramene" id="ONK73076">
    <property type="protein sequence ID" value="ONK73076"/>
    <property type="gene ID" value="A4U43_C04F26910"/>
</dbReference>
<reference evidence="5" key="1">
    <citation type="journal article" date="2017" name="Nat. Commun.">
        <title>The asparagus genome sheds light on the origin and evolution of a young Y chromosome.</title>
        <authorList>
            <person name="Harkess A."/>
            <person name="Zhou J."/>
            <person name="Xu C."/>
            <person name="Bowers J.E."/>
            <person name="Van der Hulst R."/>
            <person name="Ayyampalayam S."/>
            <person name="Mercati F."/>
            <person name="Riccardi P."/>
            <person name="McKain M.R."/>
            <person name="Kakrana A."/>
            <person name="Tang H."/>
            <person name="Ray J."/>
            <person name="Groenendijk J."/>
            <person name="Arikit S."/>
            <person name="Mathioni S.M."/>
            <person name="Nakano M."/>
            <person name="Shan H."/>
            <person name="Telgmann-Rauber A."/>
            <person name="Kanno A."/>
            <person name="Yue Z."/>
            <person name="Chen H."/>
            <person name="Li W."/>
            <person name="Chen Y."/>
            <person name="Xu X."/>
            <person name="Zhang Y."/>
            <person name="Luo S."/>
            <person name="Chen H."/>
            <person name="Gao J."/>
            <person name="Mao Z."/>
            <person name="Pires J.C."/>
            <person name="Luo M."/>
            <person name="Kudrna D."/>
            <person name="Wing R.A."/>
            <person name="Meyers B.C."/>
            <person name="Yi K."/>
            <person name="Kong H."/>
            <person name="Lavrijsen P."/>
            <person name="Sunseri F."/>
            <person name="Falavigna A."/>
            <person name="Ye Y."/>
            <person name="Leebens-Mack J.H."/>
            <person name="Chen G."/>
        </authorList>
    </citation>
    <scope>NUCLEOTIDE SEQUENCE [LARGE SCALE GENOMIC DNA]</scope>
    <source>
        <strain evidence="5">cv. DH0086</strain>
    </source>
</reference>
<dbReference type="SUPFAM" id="SSF52096">
    <property type="entry name" value="ClpP/crotonase"/>
    <property type="match status" value="1"/>
</dbReference>
<organism evidence="4 5">
    <name type="scientific">Asparagus officinalis</name>
    <name type="common">Garden asparagus</name>
    <dbReference type="NCBI Taxonomy" id="4686"/>
    <lineage>
        <taxon>Eukaryota</taxon>
        <taxon>Viridiplantae</taxon>
        <taxon>Streptophyta</taxon>
        <taxon>Embryophyta</taxon>
        <taxon>Tracheophyta</taxon>
        <taxon>Spermatophyta</taxon>
        <taxon>Magnoliopsida</taxon>
        <taxon>Liliopsida</taxon>
        <taxon>Asparagales</taxon>
        <taxon>Asparagaceae</taxon>
        <taxon>Asparagoideae</taxon>
        <taxon>Asparagus</taxon>
    </lineage>
</organism>
<dbReference type="GO" id="GO:0016836">
    <property type="term" value="F:hydro-lyase activity"/>
    <property type="evidence" value="ECO:0007669"/>
    <property type="project" value="UniProtKB-ARBA"/>
</dbReference>
<evidence type="ECO:0000256" key="1">
    <source>
        <dbReference type="ARBA" id="ARBA00005254"/>
    </source>
</evidence>
<sequence>MARKLYPWVHLVMKELVFTGRRVDGKEALSMGTSCDGKFLFSKHASLSATLITCVIHMVIFFTYGTCQLLCFFWQGILKSSSNCPRYKPKVEMSSALAVEEECYVQLLNTEDRLEGLAAFAEKRKPRYAGKKGLRSIAIYLILTEDEYGIHSAGQYLELADYVVINHISVFLLENYCVH</sequence>
<protein>
    <submittedName>
        <fullName evidence="4">Uncharacterized protein</fullName>
    </submittedName>
</protein>
<evidence type="ECO:0000313" key="4">
    <source>
        <dbReference type="EMBL" id="ONK73076.1"/>
    </source>
</evidence>
<feature type="transmembrane region" description="Helical" evidence="3">
    <location>
        <begin position="49"/>
        <end position="73"/>
    </location>
</feature>
<accession>A0A5P1F3V5</accession>
<evidence type="ECO:0000313" key="5">
    <source>
        <dbReference type="Proteomes" id="UP000243459"/>
    </source>
</evidence>
<keyword evidence="3" id="KW-1133">Transmembrane helix</keyword>
<keyword evidence="2" id="KW-0456">Lyase</keyword>
<dbReference type="EMBL" id="CM007384">
    <property type="protein sequence ID" value="ONK73076.1"/>
    <property type="molecule type" value="Genomic_DNA"/>
</dbReference>
<dbReference type="InterPro" id="IPR029045">
    <property type="entry name" value="ClpP/crotonase-like_dom_sf"/>
</dbReference>
<gene>
    <name evidence="4" type="ORF">A4U43_C04F26910</name>
</gene>
<keyword evidence="3" id="KW-0812">Transmembrane</keyword>
<dbReference type="FunFam" id="1.10.12.10:FF:000001">
    <property type="entry name" value="Probable enoyl-CoA hydratase, mitochondrial"/>
    <property type="match status" value="1"/>
</dbReference>
<dbReference type="InterPro" id="IPR014748">
    <property type="entry name" value="Enoyl-CoA_hydra_C"/>
</dbReference>
<evidence type="ECO:0000256" key="2">
    <source>
        <dbReference type="ARBA" id="ARBA00023239"/>
    </source>
</evidence>
<dbReference type="Gene3D" id="1.10.12.10">
    <property type="entry name" value="Lyase 2-enoyl-coa Hydratase, Chain A, domain 2"/>
    <property type="match status" value="1"/>
</dbReference>